<dbReference type="EMBL" id="BLAL01000071">
    <property type="protein sequence ID" value="GES83648.1"/>
    <property type="molecule type" value="Genomic_DNA"/>
</dbReference>
<dbReference type="OrthoDB" id="2401179at2759"/>
<evidence type="ECO:0000313" key="2">
    <source>
        <dbReference type="Proteomes" id="UP000615446"/>
    </source>
</evidence>
<dbReference type="Proteomes" id="UP000615446">
    <property type="component" value="Unassembled WGS sequence"/>
</dbReference>
<protein>
    <submittedName>
        <fullName evidence="1">Uncharacterized protein</fullName>
    </submittedName>
</protein>
<organism evidence="1 2">
    <name type="scientific">Rhizophagus clarus</name>
    <dbReference type="NCBI Taxonomy" id="94130"/>
    <lineage>
        <taxon>Eukaryota</taxon>
        <taxon>Fungi</taxon>
        <taxon>Fungi incertae sedis</taxon>
        <taxon>Mucoromycota</taxon>
        <taxon>Glomeromycotina</taxon>
        <taxon>Glomeromycetes</taxon>
        <taxon>Glomerales</taxon>
        <taxon>Glomeraceae</taxon>
        <taxon>Rhizophagus</taxon>
    </lineage>
</organism>
<sequence length="152" mass="17749">MNEIALVTEINCDDRKFSNHSDRKTFVQYSKSRGISDNDVMSVSRHKNPHSLSYYERPKTVLQQNTLIQINDIIYKKRIVTNEAKNQSTSFTTALEFYKENNILPLPLSEKPHVPFQEIKDSQNIQLDEDCIKKFLQGNTFNNCNITFNMNQ</sequence>
<evidence type="ECO:0000313" key="1">
    <source>
        <dbReference type="EMBL" id="GES83648.1"/>
    </source>
</evidence>
<name>A0A8H3L885_9GLOM</name>
<accession>A0A8H3L885</accession>
<comment type="caution">
    <text evidence="1">The sequence shown here is derived from an EMBL/GenBank/DDBJ whole genome shotgun (WGS) entry which is preliminary data.</text>
</comment>
<reference evidence="1" key="1">
    <citation type="submission" date="2019-10" db="EMBL/GenBank/DDBJ databases">
        <title>Conservation and host-specific expression of non-tandemly repeated heterogenous ribosome RNA gene in arbuscular mycorrhizal fungi.</title>
        <authorList>
            <person name="Maeda T."/>
            <person name="Kobayashi Y."/>
            <person name="Nakagawa T."/>
            <person name="Ezawa T."/>
            <person name="Yamaguchi K."/>
            <person name="Bino T."/>
            <person name="Nishimoto Y."/>
            <person name="Shigenobu S."/>
            <person name="Kawaguchi M."/>
        </authorList>
    </citation>
    <scope>NUCLEOTIDE SEQUENCE</scope>
    <source>
        <strain evidence="1">HR1</strain>
    </source>
</reference>
<gene>
    <name evidence="1" type="ORF">RCL2_001080600</name>
</gene>
<dbReference type="AlphaFoldDB" id="A0A8H3L885"/>
<proteinExistence type="predicted"/>